<feature type="chain" id="PRO_5042125393" evidence="2">
    <location>
        <begin position="35"/>
        <end position="427"/>
    </location>
</feature>
<feature type="compositionally biased region" description="Basic and acidic residues" evidence="1">
    <location>
        <begin position="163"/>
        <end position="172"/>
    </location>
</feature>
<feature type="compositionally biased region" description="Polar residues" evidence="1">
    <location>
        <begin position="282"/>
        <end position="291"/>
    </location>
</feature>
<gene>
    <name evidence="3" type="ORF">FPE_LOCUS30377</name>
</gene>
<dbReference type="Proteomes" id="UP000834106">
    <property type="component" value="Chromosome 19"/>
</dbReference>
<proteinExistence type="predicted"/>
<organism evidence="3 4">
    <name type="scientific">Fraxinus pennsylvanica</name>
    <dbReference type="NCBI Taxonomy" id="56036"/>
    <lineage>
        <taxon>Eukaryota</taxon>
        <taxon>Viridiplantae</taxon>
        <taxon>Streptophyta</taxon>
        <taxon>Embryophyta</taxon>
        <taxon>Tracheophyta</taxon>
        <taxon>Spermatophyta</taxon>
        <taxon>Magnoliopsida</taxon>
        <taxon>eudicotyledons</taxon>
        <taxon>Gunneridae</taxon>
        <taxon>Pentapetalae</taxon>
        <taxon>asterids</taxon>
        <taxon>lamiids</taxon>
        <taxon>Lamiales</taxon>
        <taxon>Oleaceae</taxon>
        <taxon>Oleeae</taxon>
        <taxon>Fraxinus</taxon>
    </lineage>
</organism>
<evidence type="ECO:0000313" key="4">
    <source>
        <dbReference type="Proteomes" id="UP000834106"/>
    </source>
</evidence>
<name>A0AAD2AD99_9LAMI</name>
<feature type="compositionally biased region" description="Polar residues" evidence="1">
    <location>
        <begin position="226"/>
        <end position="235"/>
    </location>
</feature>
<dbReference type="EMBL" id="OU503054">
    <property type="protein sequence ID" value="CAI9782947.1"/>
    <property type="molecule type" value="Genomic_DNA"/>
</dbReference>
<keyword evidence="4" id="KW-1185">Reference proteome</keyword>
<accession>A0AAD2AD99</accession>
<sequence length="427" mass="47243">MMLKLNGRGNSSCGSTVIPNLIWWWVALLTNVNGKVVVETRRDNDVKKRTILILEPGVQTFQVPYRVCASNSWPGLETPKTPTAAGPNHLPKNGGEKATILKRVHSLPQLSLFKDHGDDINKHSHFPPIMVYGAPKKAEEFSTKESLKGAPWNSAGYKNHSLFSRDDDRSTDDLDDDNYDRHEGYGGPYSPKPVHTKPAYDTDYGMRSPEGADGKPSFVPPAGMHQQYTAPVSTSPKKDTYPETARNRPIGRSPPRNKPETDTRSQKTSWKPLFEPAAASHPQYTAPVSTSPKKDAYHETSRNRPLVPNPRQGKPESDTGYASDSPKAGRNPSFGSLSGRRPQPTTPVKDSYYETANNSKPAHDNDKVSAHAMTRPGKEGNQQTIDSNEARKRYGGKAVNQPKPEEEYRGTIDCKEAARKYNGVFVP</sequence>
<evidence type="ECO:0000313" key="3">
    <source>
        <dbReference type="EMBL" id="CAI9782947.1"/>
    </source>
</evidence>
<protein>
    <submittedName>
        <fullName evidence="3">Uncharacterized protein</fullName>
    </submittedName>
</protein>
<evidence type="ECO:0000256" key="1">
    <source>
        <dbReference type="SAM" id="MobiDB-lite"/>
    </source>
</evidence>
<reference evidence="3" key="1">
    <citation type="submission" date="2023-05" db="EMBL/GenBank/DDBJ databases">
        <authorList>
            <person name="Huff M."/>
        </authorList>
    </citation>
    <scope>NUCLEOTIDE SEQUENCE</scope>
</reference>
<dbReference type="AlphaFoldDB" id="A0AAD2AD99"/>
<feature type="compositionally biased region" description="Basic and acidic residues" evidence="1">
    <location>
        <begin position="292"/>
        <end position="302"/>
    </location>
</feature>
<evidence type="ECO:0000256" key="2">
    <source>
        <dbReference type="SAM" id="SignalP"/>
    </source>
</evidence>
<keyword evidence="2" id="KW-0732">Signal</keyword>
<feature type="region of interest" description="Disordered" evidence="1">
    <location>
        <begin position="142"/>
        <end position="411"/>
    </location>
</feature>
<feature type="signal peptide" evidence="2">
    <location>
        <begin position="1"/>
        <end position="34"/>
    </location>
</feature>